<dbReference type="InterPro" id="IPR014729">
    <property type="entry name" value="Rossmann-like_a/b/a_fold"/>
</dbReference>
<evidence type="ECO:0000313" key="17">
    <source>
        <dbReference type="Proteomes" id="UP001203338"/>
    </source>
</evidence>
<evidence type="ECO:0000256" key="9">
    <source>
        <dbReference type="ARBA" id="ARBA00022840"/>
    </source>
</evidence>
<keyword evidence="5" id="KW-0662">Pyridine nucleotide biosynthesis</keyword>
<dbReference type="Gene3D" id="3.40.50.620">
    <property type="entry name" value="HUPs"/>
    <property type="match status" value="1"/>
</dbReference>
<dbReference type="Proteomes" id="UP001203338">
    <property type="component" value="Unassembled WGS sequence"/>
</dbReference>
<comment type="catalytic activity">
    <reaction evidence="14">
        <text>nicotinate beta-D-ribonucleotide + ATP + H(+) = deamido-NAD(+) + diphosphate</text>
        <dbReference type="Rhea" id="RHEA:22860"/>
        <dbReference type="ChEBI" id="CHEBI:15378"/>
        <dbReference type="ChEBI" id="CHEBI:30616"/>
        <dbReference type="ChEBI" id="CHEBI:33019"/>
        <dbReference type="ChEBI" id="CHEBI:57502"/>
        <dbReference type="ChEBI" id="CHEBI:58437"/>
        <dbReference type="EC" id="2.7.7.18"/>
    </reaction>
</comment>
<accession>A0ABT0PAJ0</accession>
<evidence type="ECO:0000256" key="6">
    <source>
        <dbReference type="ARBA" id="ARBA00022679"/>
    </source>
</evidence>
<keyword evidence="8" id="KW-0547">Nucleotide-binding</keyword>
<evidence type="ECO:0000256" key="3">
    <source>
        <dbReference type="ARBA" id="ARBA00009014"/>
    </source>
</evidence>
<comment type="similarity">
    <text evidence="3">Belongs to the NadD family.</text>
</comment>
<dbReference type="Pfam" id="PF01467">
    <property type="entry name" value="CTP_transf_like"/>
    <property type="match status" value="1"/>
</dbReference>
<comment type="function">
    <text evidence="1">Catalyzes the reversible adenylation of nicotinate mononucleotide (NaMN) to nicotinic acid adenine dinucleotide (NaAD).</text>
</comment>
<evidence type="ECO:0000256" key="2">
    <source>
        <dbReference type="ARBA" id="ARBA00005019"/>
    </source>
</evidence>
<dbReference type="SUPFAM" id="SSF52374">
    <property type="entry name" value="Nucleotidylyl transferase"/>
    <property type="match status" value="1"/>
</dbReference>
<comment type="caution">
    <text evidence="16">The sequence shown here is derived from an EMBL/GenBank/DDBJ whole genome shotgun (WGS) entry which is preliminary data.</text>
</comment>
<keyword evidence="10" id="KW-0520">NAD</keyword>
<reference evidence="16 17" key="1">
    <citation type="submission" date="2022-05" db="EMBL/GenBank/DDBJ databases">
        <authorList>
            <person name="Park J.-S."/>
        </authorList>
    </citation>
    <scope>NUCLEOTIDE SEQUENCE [LARGE SCALE GENOMIC DNA]</scope>
    <source>
        <strain evidence="16 17">2012CJ34-2</strain>
    </source>
</reference>
<dbReference type="PANTHER" id="PTHR39321:SF3">
    <property type="entry name" value="PHOSPHOPANTETHEINE ADENYLYLTRANSFERASE"/>
    <property type="match status" value="1"/>
</dbReference>
<sequence length="187" mass="21349">MQRIGIFGSAFDPPTRGHLDVLRQASTEFDKILLVPSAAHAFSKKSQPFSIRTSLLEAFCKDLADLPCQIEICLIEADLLSLNSGKPVYTYDLLKELQKNNPNDDLWFIRGPDNATKETWQRFYRYLDIEQQWSIFTAEEKVPVRSSKLRDLLNNLNGKACQQELSNLVTPSVLKLIVEKNLYRTSA</sequence>
<evidence type="ECO:0000256" key="12">
    <source>
        <dbReference type="ARBA" id="ARBA00033140"/>
    </source>
</evidence>
<evidence type="ECO:0000256" key="7">
    <source>
        <dbReference type="ARBA" id="ARBA00022695"/>
    </source>
</evidence>
<evidence type="ECO:0000256" key="5">
    <source>
        <dbReference type="ARBA" id="ARBA00022642"/>
    </source>
</evidence>
<evidence type="ECO:0000313" key="16">
    <source>
        <dbReference type="EMBL" id="MCL6268380.1"/>
    </source>
</evidence>
<feature type="domain" description="Cytidyltransferase-like" evidence="15">
    <location>
        <begin position="6"/>
        <end position="150"/>
    </location>
</feature>
<proteinExistence type="inferred from homology"/>
<name>A0ABT0PAJ0_9GAMM</name>
<dbReference type="RefSeq" id="WP_249697218.1">
    <property type="nucleotide sequence ID" value="NZ_JAMFLX010000001.1"/>
</dbReference>
<protein>
    <recommendedName>
        <fullName evidence="4">nicotinate-nucleotide adenylyltransferase</fullName>
        <ecNumber evidence="4">2.7.7.18</ecNumber>
    </recommendedName>
    <alternativeName>
        <fullName evidence="13">Deamido-NAD(+) diphosphorylase</fullName>
    </alternativeName>
    <alternativeName>
        <fullName evidence="12">Deamido-NAD(+) pyrophosphorylase</fullName>
    </alternativeName>
    <alternativeName>
        <fullName evidence="11">Nicotinate mononucleotide adenylyltransferase</fullName>
    </alternativeName>
</protein>
<evidence type="ECO:0000259" key="15">
    <source>
        <dbReference type="Pfam" id="PF01467"/>
    </source>
</evidence>
<gene>
    <name evidence="16" type="ORF">M3P05_00255</name>
</gene>
<evidence type="ECO:0000256" key="11">
    <source>
        <dbReference type="ARBA" id="ARBA00031253"/>
    </source>
</evidence>
<evidence type="ECO:0000256" key="8">
    <source>
        <dbReference type="ARBA" id="ARBA00022741"/>
    </source>
</evidence>
<dbReference type="InterPro" id="IPR005248">
    <property type="entry name" value="NadD/NMNAT"/>
</dbReference>
<comment type="pathway">
    <text evidence="2">Cofactor biosynthesis; NAD(+) biosynthesis; deamido-NAD(+) from nicotinate D-ribonucleotide: step 1/1.</text>
</comment>
<dbReference type="InterPro" id="IPR004821">
    <property type="entry name" value="Cyt_trans-like"/>
</dbReference>
<keyword evidence="7 16" id="KW-0548">Nucleotidyltransferase</keyword>
<evidence type="ECO:0000256" key="1">
    <source>
        <dbReference type="ARBA" id="ARBA00002324"/>
    </source>
</evidence>
<evidence type="ECO:0000256" key="14">
    <source>
        <dbReference type="ARBA" id="ARBA00048721"/>
    </source>
</evidence>
<dbReference type="GO" id="GO:0016779">
    <property type="term" value="F:nucleotidyltransferase activity"/>
    <property type="evidence" value="ECO:0007669"/>
    <property type="project" value="UniProtKB-KW"/>
</dbReference>
<dbReference type="NCBIfam" id="TIGR00125">
    <property type="entry name" value="cyt_tran_rel"/>
    <property type="match status" value="1"/>
</dbReference>
<evidence type="ECO:0000256" key="13">
    <source>
        <dbReference type="ARBA" id="ARBA00033353"/>
    </source>
</evidence>
<dbReference type="PANTHER" id="PTHR39321">
    <property type="entry name" value="NICOTINATE-NUCLEOTIDE ADENYLYLTRANSFERASE-RELATED"/>
    <property type="match status" value="1"/>
</dbReference>
<keyword evidence="9" id="KW-0067">ATP-binding</keyword>
<dbReference type="EC" id="2.7.7.18" evidence="4"/>
<keyword evidence="17" id="KW-1185">Reference proteome</keyword>
<keyword evidence="6" id="KW-0808">Transferase</keyword>
<evidence type="ECO:0000256" key="10">
    <source>
        <dbReference type="ARBA" id="ARBA00023027"/>
    </source>
</evidence>
<evidence type="ECO:0000256" key="4">
    <source>
        <dbReference type="ARBA" id="ARBA00012389"/>
    </source>
</evidence>
<dbReference type="EMBL" id="JAMFLX010000001">
    <property type="protein sequence ID" value="MCL6268380.1"/>
    <property type="molecule type" value="Genomic_DNA"/>
</dbReference>
<dbReference type="CDD" id="cd02165">
    <property type="entry name" value="NMNAT"/>
    <property type="match status" value="1"/>
</dbReference>
<organism evidence="16 17">
    <name type="scientific">Parendozoicomonas callyspongiae</name>
    <dbReference type="NCBI Taxonomy" id="2942213"/>
    <lineage>
        <taxon>Bacteria</taxon>
        <taxon>Pseudomonadati</taxon>
        <taxon>Pseudomonadota</taxon>
        <taxon>Gammaproteobacteria</taxon>
        <taxon>Oceanospirillales</taxon>
        <taxon>Endozoicomonadaceae</taxon>
        <taxon>Parendozoicomonas</taxon>
    </lineage>
</organism>